<dbReference type="PhylomeDB" id="A0A068TTN3"/>
<dbReference type="EMBL" id="HG739088">
    <property type="protein sequence ID" value="CDO99650.1"/>
    <property type="molecule type" value="Genomic_DNA"/>
</dbReference>
<dbReference type="Proteomes" id="UP000295252">
    <property type="component" value="Chromosome IV"/>
</dbReference>
<dbReference type="STRING" id="49390.A0A068TTN3"/>
<dbReference type="InterPro" id="IPR036397">
    <property type="entry name" value="RNaseH_sf"/>
</dbReference>
<dbReference type="InterPro" id="IPR012337">
    <property type="entry name" value="RNaseH-like_sf"/>
</dbReference>
<dbReference type="OrthoDB" id="1841727at2759"/>
<dbReference type="InParanoid" id="A0A068TTN3"/>
<keyword evidence="3" id="KW-1185">Reference proteome</keyword>
<dbReference type="PANTHER" id="PTHR47723">
    <property type="entry name" value="OS05G0353850 PROTEIN"/>
    <property type="match status" value="1"/>
</dbReference>
<dbReference type="GO" id="GO:0003676">
    <property type="term" value="F:nucleic acid binding"/>
    <property type="evidence" value="ECO:0007669"/>
    <property type="project" value="InterPro"/>
</dbReference>
<dbReference type="Pfam" id="PF13456">
    <property type="entry name" value="RVT_3"/>
    <property type="match status" value="1"/>
</dbReference>
<evidence type="ECO:0000259" key="1">
    <source>
        <dbReference type="PROSITE" id="PS50879"/>
    </source>
</evidence>
<sequence length="204" mass="23419">MKLIFTKSFGCGRALQRPVGLIVRNWHKEPVLVAWKKPEIGWTKLNFDGSCRCRTGKASIGGVLRNHEAEFLLGYSEFIGQKNSTIAELVALERGLELVLEDGWSDVWVEGDSKFLVDIIAKKRRVSCAELQKHVGHINSIIPALNNCMLTHIYREGNRAADKFAQMGYHFEKPQVWRHSPPKEVLRIVQEDAQGKKFIRRRRR</sequence>
<dbReference type="Gene3D" id="3.30.420.10">
    <property type="entry name" value="Ribonuclease H-like superfamily/Ribonuclease H"/>
    <property type="match status" value="1"/>
</dbReference>
<protein>
    <recommendedName>
        <fullName evidence="1">RNase H type-1 domain-containing protein</fullName>
    </recommendedName>
</protein>
<evidence type="ECO:0000313" key="3">
    <source>
        <dbReference type="Proteomes" id="UP000295252"/>
    </source>
</evidence>
<dbReference type="AlphaFoldDB" id="A0A068TTN3"/>
<dbReference type="InterPro" id="IPR044730">
    <property type="entry name" value="RNase_H-like_dom_plant"/>
</dbReference>
<dbReference type="Gramene" id="CDO99650">
    <property type="protein sequence ID" value="CDO99650"/>
    <property type="gene ID" value="GSCOC_T00029306001"/>
</dbReference>
<evidence type="ECO:0000313" key="2">
    <source>
        <dbReference type="EMBL" id="CDO99650.1"/>
    </source>
</evidence>
<dbReference type="CDD" id="cd06222">
    <property type="entry name" value="RNase_H_like"/>
    <property type="match status" value="1"/>
</dbReference>
<dbReference type="PANTHER" id="PTHR47723:SF23">
    <property type="entry name" value="REVERSE TRANSCRIPTASE-LIKE PROTEIN"/>
    <property type="match status" value="1"/>
</dbReference>
<dbReference type="GO" id="GO:0004523">
    <property type="term" value="F:RNA-DNA hybrid ribonuclease activity"/>
    <property type="evidence" value="ECO:0007669"/>
    <property type="project" value="InterPro"/>
</dbReference>
<dbReference type="SUPFAM" id="SSF53098">
    <property type="entry name" value="Ribonuclease H-like"/>
    <property type="match status" value="1"/>
</dbReference>
<gene>
    <name evidence="2" type="ORF">GSCOC_T00029306001</name>
</gene>
<organism evidence="2 3">
    <name type="scientific">Coffea canephora</name>
    <name type="common">Robusta coffee</name>
    <dbReference type="NCBI Taxonomy" id="49390"/>
    <lineage>
        <taxon>Eukaryota</taxon>
        <taxon>Viridiplantae</taxon>
        <taxon>Streptophyta</taxon>
        <taxon>Embryophyta</taxon>
        <taxon>Tracheophyta</taxon>
        <taxon>Spermatophyta</taxon>
        <taxon>Magnoliopsida</taxon>
        <taxon>eudicotyledons</taxon>
        <taxon>Gunneridae</taxon>
        <taxon>Pentapetalae</taxon>
        <taxon>asterids</taxon>
        <taxon>lamiids</taxon>
        <taxon>Gentianales</taxon>
        <taxon>Rubiaceae</taxon>
        <taxon>Ixoroideae</taxon>
        <taxon>Gardenieae complex</taxon>
        <taxon>Bertiereae - Coffeeae clade</taxon>
        <taxon>Coffeeae</taxon>
        <taxon>Coffea</taxon>
    </lineage>
</organism>
<feature type="domain" description="RNase H type-1" evidence="1">
    <location>
        <begin position="39"/>
        <end position="170"/>
    </location>
</feature>
<reference evidence="3" key="1">
    <citation type="journal article" date="2014" name="Science">
        <title>The coffee genome provides insight into the convergent evolution of caffeine biosynthesis.</title>
        <authorList>
            <person name="Denoeud F."/>
            <person name="Carretero-Paulet L."/>
            <person name="Dereeper A."/>
            <person name="Droc G."/>
            <person name="Guyot R."/>
            <person name="Pietrella M."/>
            <person name="Zheng C."/>
            <person name="Alberti A."/>
            <person name="Anthony F."/>
            <person name="Aprea G."/>
            <person name="Aury J.M."/>
            <person name="Bento P."/>
            <person name="Bernard M."/>
            <person name="Bocs S."/>
            <person name="Campa C."/>
            <person name="Cenci A."/>
            <person name="Combes M.C."/>
            <person name="Crouzillat D."/>
            <person name="Da Silva C."/>
            <person name="Daddiego L."/>
            <person name="De Bellis F."/>
            <person name="Dussert S."/>
            <person name="Garsmeur O."/>
            <person name="Gayraud T."/>
            <person name="Guignon V."/>
            <person name="Jahn K."/>
            <person name="Jamilloux V."/>
            <person name="Joet T."/>
            <person name="Labadie K."/>
            <person name="Lan T."/>
            <person name="Leclercq J."/>
            <person name="Lepelley M."/>
            <person name="Leroy T."/>
            <person name="Li L.T."/>
            <person name="Librado P."/>
            <person name="Lopez L."/>
            <person name="Munoz A."/>
            <person name="Noel B."/>
            <person name="Pallavicini A."/>
            <person name="Perrotta G."/>
            <person name="Poncet V."/>
            <person name="Pot D."/>
            <person name="Priyono X."/>
            <person name="Rigoreau M."/>
            <person name="Rouard M."/>
            <person name="Rozas J."/>
            <person name="Tranchant-Dubreuil C."/>
            <person name="VanBuren R."/>
            <person name="Zhang Q."/>
            <person name="Andrade A.C."/>
            <person name="Argout X."/>
            <person name="Bertrand B."/>
            <person name="de Kochko A."/>
            <person name="Graziosi G."/>
            <person name="Henry R.J."/>
            <person name="Jayarama X."/>
            <person name="Ming R."/>
            <person name="Nagai C."/>
            <person name="Rounsley S."/>
            <person name="Sankoff D."/>
            <person name="Giuliano G."/>
            <person name="Albert V.A."/>
            <person name="Wincker P."/>
            <person name="Lashermes P."/>
        </authorList>
    </citation>
    <scope>NUCLEOTIDE SEQUENCE [LARGE SCALE GENOMIC DNA]</scope>
    <source>
        <strain evidence="3">cv. DH200-94</strain>
    </source>
</reference>
<proteinExistence type="predicted"/>
<name>A0A068TTN3_COFCA</name>
<dbReference type="InterPro" id="IPR053151">
    <property type="entry name" value="RNase_H-like"/>
</dbReference>
<dbReference type="PROSITE" id="PS50879">
    <property type="entry name" value="RNASE_H_1"/>
    <property type="match status" value="1"/>
</dbReference>
<dbReference type="InterPro" id="IPR002156">
    <property type="entry name" value="RNaseH_domain"/>
</dbReference>
<dbReference type="OMA" id="KFAQMGH"/>
<accession>A0A068TTN3</accession>